<protein>
    <submittedName>
        <fullName evidence="1">Uncharacterized protein</fullName>
    </submittedName>
</protein>
<organism evidence="1 2">
    <name type="scientific">Sesamum angolense</name>
    <dbReference type="NCBI Taxonomy" id="2727404"/>
    <lineage>
        <taxon>Eukaryota</taxon>
        <taxon>Viridiplantae</taxon>
        <taxon>Streptophyta</taxon>
        <taxon>Embryophyta</taxon>
        <taxon>Tracheophyta</taxon>
        <taxon>Spermatophyta</taxon>
        <taxon>Magnoliopsida</taxon>
        <taxon>eudicotyledons</taxon>
        <taxon>Gunneridae</taxon>
        <taxon>Pentapetalae</taxon>
        <taxon>asterids</taxon>
        <taxon>lamiids</taxon>
        <taxon>Lamiales</taxon>
        <taxon>Pedaliaceae</taxon>
        <taxon>Sesamum</taxon>
    </lineage>
</organism>
<comment type="caution">
    <text evidence="1">The sequence shown here is derived from an EMBL/GenBank/DDBJ whole genome shotgun (WGS) entry which is preliminary data.</text>
</comment>
<reference evidence="1" key="2">
    <citation type="journal article" date="2024" name="Plant">
        <title>Genomic evolution and insights into agronomic trait innovations of Sesamum species.</title>
        <authorList>
            <person name="Miao H."/>
            <person name="Wang L."/>
            <person name="Qu L."/>
            <person name="Liu H."/>
            <person name="Sun Y."/>
            <person name="Le M."/>
            <person name="Wang Q."/>
            <person name="Wei S."/>
            <person name="Zheng Y."/>
            <person name="Lin W."/>
            <person name="Duan Y."/>
            <person name="Cao H."/>
            <person name="Xiong S."/>
            <person name="Wang X."/>
            <person name="Wei L."/>
            <person name="Li C."/>
            <person name="Ma Q."/>
            <person name="Ju M."/>
            <person name="Zhao R."/>
            <person name="Li G."/>
            <person name="Mu C."/>
            <person name="Tian Q."/>
            <person name="Mei H."/>
            <person name="Zhang T."/>
            <person name="Gao T."/>
            <person name="Zhang H."/>
        </authorList>
    </citation>
    <scope>NUCLEOTIDE SEQUENCE</scope>
    <source>
        <strain evidence="1">K16</strain>
    </source>
</reference>
<sequence>MNLCLHFNKYPVVLEGFCDVNWVTDNDEVSSTSGYVFTSGGGVISWKSTKQTCIALEFIALELAGQEGINKENYPRDFKSDGAEALGMMKYGHDHIQMLRSMSCIRYGDRLKVLIVGVLPVYLASVHLDLCDEIFIVPALCPYLYDLAFDLDYHDLCLKEVLLELLGSTFPSMDGISLQRTLELLLLNSRPKGACAFSLAFYAFLPSKYPSPMKCILMSLPSQSAITLRITGKNISFVDNIQVEYCIVWMQGLDHGPCPSANDFSNTFISFLWLLESPLLPSNVERYCPKGVPDPLLSTS</sequence>
<dbReference type="EMBL" id="JACGWL010000009">
    <property type="protein sequence ID" value="KAK4395818.1"/>
    <property type="molecule type" value="Genomic_DNA"/>
</dbReference>
<dbReference type="AlphaFoldDB" id="A0AAE1WMK0"/>
<keyword evidence="2" id="KW-1185">Reference proteome</keyword>
<dbReference type="Proteomes" id="UP001289374">
    <property type="component" value="Unassembled WGS sequence"/>
</dbReference>
<proteinExistence type="predicted"/>
<accession>A0AAE1WMK0</accession>
<evidence type="ECO:0000313" key="2">
    <source>
        <dbReference type="Proteomes" id="UP001289374"/>
    </source>
</evidence>
<evidence type="ECO:0000313" key="1">
    <source>
        <dbReference type="EMBL" id="KAK4395818.1"/>
    </source>
</evidence>
<gene>
    <name evidence="1" type="ORF">Sango_1736100</name>
</gene>
<reference evidence="1" key="1">
    <citation type="submission" date="2020-06" db="EMBL/GenBank/DDBJ databases">
        <authorList>
            <person name="Li T."/>
            <person name="Hu X."/>
            <person name="Zhang T."/>
            <person name="Song X."/>
            <person name="Zhang H."/>
            <person name="Dai N."/>
            <person name="Sheng W."/>
            <person name="Hou X."/>
            <person name="Wei L."/>
        </authorList>
    </citation>
    <scope>NUCLEOTIDE SEQUENCE</scope>
    <source>
        <strain evidence="1">K16</strain>
        <tissue evidence="1">Leaf</tissue>
    </source>
</reference>
<name>A0AAE1WMK0_9LAMI</name>
<dbReference type="CDD" id="cd09272">
    <property type="entry name" value="RNase_HI_RT_Ty1"/>
    <property type="match status" value="1"/>
</dbReference>